<dbReference type="AlphaFoldDB" id="A0A485M6Q9"/>
<sequence>MATVVALLNVCYTFFKQAGRKTGVPVGAVSPVGIHLLKGSEFRGLFTFRIRLI</sequence>
<dbReference type="EMBL" id="CAADRN010000397">
    <property type="protein sequence ID" value="VFU19666.1"/>
    <property type="molecule type" value="Genomic_DNA"/>
</dbReference>
<gene>
    <name evidence="1" type="ORF">SCFA_920001</name>
</gene>
<proteinExistence type="predicted"/>
<reference evidence="1" key="1">
    <citation type="submission" date="2019-03" db="EMBL/GenBank/DDBJ databases">
        <authorList>
            <person name="Hao L."/>
        </authorList>
    </citation>
    <scope>NUCLEOTIDE SEQUENCE</scope>
</reference>
<organism evidence="1">
    <name type="scientific">anaerobic digester metagenome</name>
    <dbReference type="NCBI Taxonomy" id="1263854"/>
    <lineage>
        <taxon>unclassified sequences</taxon>
        <taxon>metagenomes</taxon>
        <taxon>ecological metagenomes</taxon>
    </lineage>
</organism>
<name>A0A485M6Q9_9ZZZZ</name>
<protein>
    <submittedName>
        <fullName evidence="1">Uncharacterized protein</fullName>
    </submittedName>
</protein>
<accession>A0A485M6Q9</accession>
<evidence type="ECO:0000313" key="1">
    <source>
        <dbReference type="EMBL" id="VFU19666.1"/>
    </source>
</evidence>